<feature type="signal peptide" evidence="1">
    <location>
        <begin position="1"/>
        <end position="18"/>
    </location>
</feature>
<dbReference type="GO" id="GO:0005737">
    <property type="term" value="C:cytoplasm"/>
    <property type="evidence" value="ECO:0007669"/>
    <property type="project" value="TreeGrafter"/>
</dbReference>
<reference evidence="2" key="2">
    <citation type="submission" date="2025-08" db="UniProtKB">
        <authorList>
            <consortium name="Ensembl"/>
        </authorList>
    </citation>
    <scope>IDENTIFICATION</scope>
</reference>
<evidence type="ECO:0000313" key="3">
    <source>
        <dbReference type="Proteomes" id="UP000472271"/>
    </source>
</evidence>
<dbReference type="GO" id="GO:0005634">
    <property type="term" value="C:nucleus"/>
    <property type="evidence" value="ECO:0007669"/>
    <property type="project" value="TreeGrafter"/>
</dbReference>
<dbReference type="PANTHER" id="PTHR47282">
    <property type="entry name" value="PGC-1 AND ERR-INDUCED REGULATOR IN MUSCLE PROTEIN 1"/>
    <property type="match status" value="1"/>
</dbReference>
<dbReference type="GO" id="GO:0006355">
    <property type="term" value="P:regulation of DNA-templated transcription"/>
    <property type="evidence" value="ECO:0007669"/>
    <property type="project" value="InterPro"/>
</dbReference>
<feature type="chain" id="PRO_5025684759" evidence="1">
    <location>
        <begin position="19"/>
        <end position="60"/>
    </location>
</feature>
<dbReference type="AlphaFoldDB" id="A0A672Y9M2"/>
<organism evidence="2 3">
    <name type="scientific">Sphaeramia orbicularis</name>
    <name type="common">orbiculate cardinalfish</name>
    <dbReference type="NCBI Taxonomy" id="375764"/>
    <lineage>
        <taxon>Eukaryota</taxon>
        <taxon>Metazoa</taxon>
        <taxon>Chordata</taxon>
        <taxon>Craniata</taxon>
        <taxon>Vertebrata</taxon>
        <taxon>Euteleostomi</taxon>
        <taxon>Actinopterygii</taxon>
        <taxon>Neopterygii</taxon>
        <taxon>Teleostei</taxon>
        <taxon>Neoteleostei</taxon>
        <taxon>Acanthomorphata</taxon>
        <taxon>Gobiaria</taxon>
        <taxon>Kurtiformes</taxon>
        <taxon>Apogonoidei</taxon>
        <taxon>Apogonidae</taxon>
        <taxon>Apogoninae</taxon>
        <taxon>Sphaeramia</taxon>
    </lineage>
</organism>
<proteinExistence type="predicted"/>
<evidence type="ECO:0000313" key="2">
    <source>
        <dbReference type="Ensembl" id="ENSSORP00005003442.1"/>
    </source>
</evidence>
<dbReference type="Ensembl" id="ENSSORT00005003542.1">
    <property type="protein sequence ID" value="ENSSORP00005003442.1"/>
    <property type="gene ID" value="ENSSORG00005002078.1"/>
</dbReference>
<keyword evidence="1" id="KW-0732">Signal</keyword>
<evidence type="ECO:0000256" key="1">
    <source>
        <dbReference type="SAM" id="SignalP"/>
    </source>
</evidence>
<dbReference type="InterPro" id="IPR043442">
    <property type="entry name" value="Perm1"/>
</dbReference>
<name>A0A672Y9M2_9TELE</name>
<dbReference type="InParanoid" id="A0A672Y9M2"/>
<dbReference type="PANTHER" id="PTHR47282:SF1">
    <property type="entry name" value="PGC-1 AND ERR-INDUCED REGULATOR IN MUSCLE PROTEIN 1"/>
    <property type="match status" value="1"/>
</dbReference>
<keyword evidence="3" id="KW-1185">Reference proteome</keyword>
<accession>A0A672Y9M2</accession>
<dbReference type="Proteomes" id="UP000472271">
    <property type="component" value="Chromosome 5"/>
</dbReference>
<reference evidence="2" key="1">
    <citation type="submission" date="2019-06" db="EMBL/GenBank/DDBJ databases">
        <authorList>
            <consortium name="Wellcome Sanger Institute Data Sharing"/>
        </authorList>
    </citation>
    <scope>NUCLEOTIDE SEQUENCE [LARGE SCALE GENOMIC DNA]</scope>
</reference>
<sequence length="60" mass="6422">MCLVCIAFASWVLKSSDPEATDTWKAVTHIEILCSSASKCECSVSNPVPAAVCEEETSSR</sequence>
<reference evidence="2" key="3">
    <citation type="submission" date="2025-09" db="UniProtKB">
        <authorList>
            <consortium name="Ensembl"/>
        </authorList>
    </citation>
    <scope>IDENTIFICATION</scope>
</reference>
<dbReference type="GO" id="GO:0014850">
    <property type="term" value="P:response to muscle activity"/>
    <property type="evidence" value="ECO:0007669"/>
    <property type="project" value="TreeGrafter"/>
</dbReference>
<protein>
    <submittedName>
        <fullName evidence="2">Uncharacterized protein</fullName>
    </submittedName>
</protein>